<dbReference type="PROSITE" id="PS52002">
    <property type="entry name" value="SM"/>
    <property type="match status" value="1"/>
</dbReference>
<evidence type="ECO:0000256" key="2">
    <source>
        <dbReference type="ARBA" id="ARBA00006850"/>
    </source>
</evidence>
<sequence length="74" mass="8273">MPISEPELKRYMNKKIAIQLNGTREVIGILSGFDMFLNLTLVEALEVTQKEKLSIGTIIIRGNSIISIEALDKL</sequence>
<keyword evidence="4 9" id="KW-0747">Spliceosome</keyword>
<dbReference type="InterPro" id="IPR047575">
    <property type="entry name" value="Sm"/>
</dbReference>
<dbReference type="GO" id="GO:0005682">
    <property type="term" value="C:U5 snRNP"/>
    <property type="evidence" value="ECO:0007669"/>
    <property type="project" value="TreeGrafter"/>
</dbReference>
<dbReference type="Gene3D" id="2.30.30.100">
    <property type="match status" value="1"/>
</dbReference>
<dbReference type="InterPro" id="IPR001163">
    <property type="entry name" value="Sm_dom_euk/arc"/>
</dbReference>
<dbReference type="GO" id="GO:0097526">
    <property type="term" value="C:spliceosomal tri-snRNP complex"/>
    <property type="evidence" value="ECO:0007669"/>
    <property type="project" value="TreeGrafter"/>
</dbReference>
<dbReference type="GO" id="GO:0034719">
    <property type="term" value="C:SMN-Sm protein complex"/>
    <property type="evidence" value="ECO:0007669"/>
    <property type="project" value="TreeGrafter"/>
</dbReference>
<dbReference type="EMBL" id="CANTUO010000001">
    <property type="protein sequence ID" value="CAI5756587.1"/>
    <property type="molecule type" value="Genomic_DNA"/>
</dbReference>
<dbReference type="GO" id="GO:0071013">
    <property type="term" value="C:catalytic step 2 spliceosome"/>
    <property type="evidence" value="ECO:0007669"/>
    <property type="project" value="TreeGrafter"/>
</dbReference>
<keyword evidence="12" id="KW-1185">Reference proteome</keyword>
<keyword evidence="6 9" id="KW-0508">mRNA splicing</keyword>
<dbReference type="GO" id="GO:0003723">
    <property type="term" value="F:RNA binding"/>
    <property type="evidence" value="ECO:0007669"/>
    <property type="project" value="UniProtKB-UniRule"/>
</dbReference>
<keyword evidence="7 9" id="KW-0539">Nucleus</keyword>
<dbReference type="Proteomes" id="UP001152885">
    <property type="component" value="Unassembled WGS sequence"/>
</dbReference>
<dbReference type="GO" id="GO:0005687">
    <property type="term" value="C:U4 snRNP"/>
    <property type="evidence" value="ECO:0007669"/>
    <property type="project" value="TreeGrafter"/>
</dbReference>
<protein>
    <recommendedName>
        <fullName evidence="9">Small nuclear ribonucleoprotein G</fullName>
        <shortName evidence="9">snRNP-G</shortName>
    </recommendedName>
</protein>
<dbReference type="SMART" id="SM00651">
    <property type="entry name" value="Sm"/>
    <property type="match status" value="1"/>
</dbReference>
<reference evidence="11" key="1">
    <citation type="submission" date="2022-12" db="EMBL/GenBank/DDBJ databases">
        <authorList>
            <person name="Brejova B."/>
        </authorList>
    </citation>
    <scope>NUCLEOTIDE SEQUENCE</scope>
</reference>
<dbReference type="GO" id="GO:0005685">
    <property type="term" value="C:U1 snRNP"/>
    <property type="evidence" value="ECO:0007669"/>
    <property type="project" value="TreeGrafter"/>
</dbReference>
<gene>
    <name evidence="11" type="ORF">CANVERA_P1105</name>
</gene>
<evidence type="ECO:0000313" key="12">
    <source>
        <dbReference type="Proteomes" id="UP001152885"/>
    </source>
</evidence>
<comment type="function">
    <text evidence="9">Plays a role in pre-mRNA splicing.</text>
</comment>
<evidence type="ECO:0000256" key="1">
    <source>
        <dbReference type="ARBA" id="ARBA00004123"/>
    </source>
</evidence>
<proteinExistence type="inferred from homology"/>
<organism evidence="11 12">
    <name type="scientific">Candida verbasci</name>
    <dbReference type="NCBI Taxonomy" id="1227364"/>
    <lineage>
        <taxon>Eukaryota</taxon>
        <taxon>Fungi</taxon>
        <taxon>Dikarya</taxon>
        <taxon>Ascomycota</taxon>
        <taxon>Saccharomycotina</taxon>
        <taxon>Pichiomycetes</taxon>
        <taxon>Debaryomycetaceae</taxon>
        <taxon>Candida/Lodderomyces clade</taxon>
        <taxon>Candida</taxon>
    </lineage>
</organism>
<dbReference type="InterPro" id="IPR044641">
    <property type="entry name" value="Lsm7/SmG-like"/>
</dbReference>
<evidence type="ECO:0000256" key="6">
    <source>
        <dbReference type="ARBA" id="ARBA00023187"/>
    </source>
</evidence>
<evidence type="ECO:0000256" key="7">
    <source>
        <dbReference type="ARBA" id="ARBA00023242"/>
    </source>
</evidence>
<dbReference type="InterPro" id="IPR010920">
    <property type="entry name" value="LSM_dom_sf"/>
</dbReference>
<evidence type="ECO:0000256" key="5">
    <source>
        <dbReference type="ARBA" id="ARBA00022884"/>
    </source>
</evidence>
<dbReference type="GO" id="GO:0000387">
    <property type="term" value="P:spliceosomal snRNP assembly"/>
    <property type="evidence" value="ECO:0007669"/>
    <property type="project" value="UniProtKB-UniRule"/>
</dbReference>
<dbReference type="AlphaFoldDB" id="A0A9W4X8Z3"/>
<feature type="domain" description="Sm" evidence="10">
    <location>
        <begin position="3"/>
        <end position="74"/>
    </location>
</feature>
<dbReference type="FunFam" id="2.30.30.100:FF:000023">
    <property type="entry name" value="Small nuclear ribonucleoprotein G"/>
    <property type="match status" value="1"/>
</dbReference>
<dbReference type="PANTHER" id="PTHR10553">
    <property type="entry name" value="SMALL NUCLEAR RIBONUCLEOPROTEIN"/>
    <property type="match status" value="1"/>
</dbReference>
<evidence type="ECO:0000256" key="9">
    <source>
        <dbReference type="RuleBase" id="RU365052"/>
    </source>
</evidence>
<evidence type="ECO:0000259" key="10">
    <source>
        <dbReference type="PROSITE" id="PS52002"/>
    </source>
</evidence>
<evidence type="ECO:0000256" key="3">
    <source>
        <dbReference type="ARBA" id="ARBA00022664"/>
    </source>
</evidence>
<evidence type="ECO:0000256" key="8">
    <source>
        <dbReference type="ARBA" id="ARBA00023274"/>
    </source>
</evidence>
<keyword evidence="5 9" id="KW-0694">RNA-binding</keyword>
<dbReference type="Pfam" id="PF01423">
    <property type="entry name" value="LSM"/>
    <property type="match status" value="1"/>
</dbReference>
<dbReference type="OrthoDB" id="2146at2759"/>
<dbReference type="GO" id="GO:0071011">
    <property type="term" value="C:precatalytic spliceosome"/>
    <property type="evidence" value="ECO:0007669"/>
    <property type="project" value="TreeGrafter"/>
</dbReference>
<dbReference type="PANTHER" id="PTHR10553:SF2">
    <property type="entry name" value="SMALL NUCLEAR RIBONUCLEOPROTEIN G"/>
    <property type="match status" value="1"/>
</dbReference>
<dbReference type="InterPro" id="IPR034098">
    <property type="entry name" value="Sm_G"/>
</dbReference>
<comment type="caution">
    <text evidence="11">The sequence shown here is derived from an EMBL/GenBank/DDBJ whole genome shotgun (WGS) entry which is preliminary data.</text>
</comment>
<dbReference type="CDD" id="cd01719">
    <property type="entry name" value="Sm_G"/>
    <property type="match status" value="1"/>
</dbReference>
<comment type="subcellular location">
    <subcellularLocation>
        <location evidence="1 9">Nucleus</location>
    </subcellularLocation>
</comment>
<evidence type="ECO:0000313" key="11">
    <source>
        <dbReference type="EMBL" id="CAI5756587.1"/>
    </source>
</evidence>
<accession>A0A9W4X8Z3</accession>
<dbReference type="GO" id="GO:0005686">
    <property type="term" value="C:U2 snRNP"/>
    <property type="evidence" value="ECO:0007669"/>
    <property type="project" value="TreeGrafter"/>
</dbReference>
<keyword evidence="3 9" id="KW-0507">mRNA processing</keyword>
<comment type="similarity">
    <text evidence="2 9">Belongs to the snRNP Sm proteins family.</text>
</comment>
<name>A0A9W4X8Z3_9ASCO</name>
<dbReference type="GO" id="GO:0071004">
    <property type="term" value="C:U2-type prespliceosome"/>
    <property type="evidence" value="ECO:0007669"/>
    <property type="project" value="TreeGrafter"/>
</dbReference>
<evidence type="ECO:0000256" key="4">
    <source>
        <dbReference type="ARBA" id="ARBA00022728"/>
    </source>
</evidence>
<keyword evidence="8 9" id="KW-0687">Ribonucleoprotein</keyword>
<dbReference type="SUPFAM" id="SSF50182">
    <property type="entry name" value="Sm-like ribonucleoproteins"/>
    <property type="match status" value="1"/>
</dbReference>